<dbReference type="PANTHER" id="PTHR31902">
    <property type="entry name" value="ACTIN PATCHES DISTAL PROTEIN 1"/>
    <property type="match status" value="1"/>
</dbReference>
<evidence type="ECO:0000313" key="1">
    <source>
        <dbReference type="EMBL" id="MDI5936619.1"/>
    </source>
</evidence>
<dbReference type="Pfam" id="PF06999">
    <property type="entry name" value="Suc_Fer-like"/>
    <property type="match status" value="1"/>
</dbReference>
<organism evidence="1 2">
    <name type="scientific">Halomonas kalidii</name>
    <dbReference type="NCBI Taxonomy" id="3043293"/>
    <lineage>
        <taxon>Bacteria</taxon>
        <taxon>Pseudomonadati</taxon>
        <taxon>Pseudomonadota</taxon>
        <taxon>Gammaproteobacteria</taxon>
        <taxon>Oceanospirillales</taxon>
        <taxon>Halomonadaceae</taxon>
        <taxon>Halomonas</taxon>
    </lineage>
</organism>
<dbReference type="EMBL" id="JASCQO010000056">
    <property type="protein sequence ID" value="MDI5936619.1"/>
    <property type="molecule type" value="Genomic_DNA"/>
</dbReference>
<evidence type="ECO:0000313" key="2">
    <source>
        <dbReference type="Proteomes" id="UP001244242"/>
    </source>
</evidence>
<dbReference type="RefSeq" id="WP_282724053.1">
    <property type="nucleotide sequence ID" value="NZ_JASCQO010000056.1"/>
</dbReference>
<protein>
    <submittedName>
        <fullName evidence="1">Sucrase ferredoxin</fullName>
    </submittedName>
</protein>
<comment type="caution">
    <text evidence="1">The sequence shown here is derived from an EMBL/GenBank/DDBJ whole genome shotgun (WGS) entry which is preliminary data.</text>
</comment>
<dbReference type="Proteomes" id="UP001244242">
    <property type="component" value="Unassembled WGS sequence"/>
</dbReference>
<sequence>MSVVQRFCARESATLGDPLAGSAAHAERNLLLSWPRAKWRRSLRQASDMPEAVNARLEAIAESGRRVNLIHRRDQSPARHRLYVMPENRRYEVPRDALPAFLAALQEGESLARWEIAPPPGPLLLCCTHGKKDKCCAKFGYATYRALAAAVADRGLPFEVWESTHLGGCRLAASAVVFPALRKYGRIGDADVVPLLESEAANRPYLPCYRGDSRLSPLQQCAQVAALEWLAGQGLRPEVRVAEDAATETADRRCLNVHWRHGEQTRRLAVTCEARTLRRHDTCADIASGPPTPSRVWVATHLEAIATQH</sequence>
<keyword evidence="2" id="KW-1185">Reference proteome</keyword>
<dbReference type="CDD" id="cd03062">
    <property type="entry name" value="TRX_Fd_Sucrase"/>
    <property type="match status" value="1"/>
</dbReference>
<dbReference type="Gene3D" id="3.40.30.10">
    <property type="entry name" value="Glutaredoxin"/>
    <property type="match status" value="1"/>
</dbReference>
<dbReference type="SUPFAM" id="SSF52833">
    <property type="entry name" value="Thioredoxin-like"/>
    <property type="match status" value="1"/>
</dbReference>
<dbReference type="InterPro" id="IPR009737">
    <property type="entry name" value="Aim32/Apd1-like"/>
</dbReference>
<reference evidence="1 2" key="1">
    <citation type="submission" date="2023-04" db="EMBL/GenBank/DDBJ databases">
        <title>Halomonas strains isolated from rhizosphere soil.</title>
        <authorList>
            <person name="Xu L."/>
            <person name="Sun J.-Q."/>
        </authorList>
    </citation>
    <scope>NUCLEOTIDE SEQUENCE [LARGE SCALE GENOMIC DNA]</scope>
    <source>
        <strain evidence="1 2">LN1S58</strain>
    </source>
</reference>
<name>A0ABT6VSU5_9GAMM</name>
<accession>A0ABT6VSU5</accession>
<dbReference type="PANTHER" id="PTHR31902:SF22">
    <property type="entry name" value="SLL1203 PROTEIN"/>
    <property type="match status" value="1"/>
</dbReference>
<gene>
    <name evidence="1" type="ORF">QLQ84_22760</name>
</gene>
<proteinExistence type="predicted"/>
<dbReference type="InterPro" id="IPR036249">
    <property type="entry name" value="Thioredoxin-like_sf"/>
</dbReference>